<keyword evidence="1" id="KW-0539">Nucleus</keyword>
<dbReference type="GO" id="GO:0070336">
    <property type="term" value="F:flap-structured DNA binding"/>
    <property type="evidence" value="ECO:0007669"/>
    <property type="project" value="TreeGrafter"/>
</dbReference>
<comment type="cofactor">
    <cofactor evidence="1">
        <name>Mg(2+)</name>
        <dbReference type="ChEBI" id="CHEBI:18420"/>
    </cofactor>
    <cofactor evidence="1">
        <name>Mn(2+)</name>
        <dbReference type="ChEBI" id="CHEBI:29035"/>
    </cofactor>
</comment>
<keyword evidence="5" id="KW-1185">Reference proteome</keyword>
<keyword evidence="1" id="KW-0460">Magnesium</keyword>
<dbReference type="OrthoDB" id="76364at2759"/>
<evidence type="ECO:0000313" key="5">
    <source>
        <dbReference type="Proteomes" id="UP000801492"/>
    </source>
</evidence>
<dbReference type="PANTHER" id="PTHR15749">
    <property type="entry name" value="FANCONI-ASSOCIATED NUCLEASE 1"/>
    <property type="match status" value="1"/>
</dbReference>
<dbReference type="Proteomes" id="UP000801492">
    <property type="component" value="Unassembled WGS sequence"/>
</dbReference>
<feature type="region of interest" description="Disordered" evidence="2">
    <location>
        <begin position="1"/>
        <end position="26"/>
    </location>
</feature>
<keyword evidence="1" id="KW-0378">Hydrolase</keyword>
<dbReference type="GO" id="GO:0005634">
    <property type="term" value="C:nucleus"/>
    <property type="evidence" value="ECO:0007669"/>
    <property type="project" value="UniProtKB-SubCell"/>
</dbReference>
<dbReference type="GO" id="GO:0008409">
    <property type="term" value="F:5'-3' exonuclease activity"/>
    <property type="evidence" value="ECO:0007669"/>
    <property type="project" value="TreeGrafter"/>
</dbReference>
<organism evidence="4 5">
    <name type="scientific">Ignelater luminosus</name>
    <name type="common">Cucubano</name>
    <name type="synonym">Pyrophorus luminosus</name>
    <dbReference type="NCBI Taxonomy" id="2038154"/>
    <lineage>
        <taxon>Eukaryota</taxon>
        <taxon>Metazoa</taxon>
        <taxon>Ecdysozoa</taxon>
        <taxon>Arthropoda</taxon>
        <taxon>Hexapoda</taxon>
        <taxon>Insecta</taxon>
        <taxon>Pterygota</taxon>
        <taxon>Neoptera</taxon>
        <taxon>Endopterygota</taxon>
        <taxon>Coleoptera</taxon>
        <taxon>Polyphaga</taxon>
        <taxon>Elateriformia</taxon>
        <taxon>Elateroidea</taxon>
        <taxon>Elateridae</taxon>
        <taxon>Agrypninae</taxon>
        <taxon>Pyrophorini</taxon>
        <taxon>Ignelater</taxon>
    </lineage>
</organism>
<comment type="similarity">
    <text evidence="1">Belongs to the FAN1 family.</text>
</comment>
<evidence type="ECO:0000256" key="1">
    <source>
        <dbReference type="RuleBase" id="RU365033"/>
    </source>
</evidence>
<accession>A0A8K0DJQ0</accession>
<keyword evidence="1" id="KW-0540">Nuclease</keyword>
<keyword evidence="1" id="KW-0479">Metal-binding</keyword>
<comment type="subcellular location">
    <subcellularLocation>
        <location evidence="1">Nucleus</location>
    </subcellularLocation>
</comment>
<dbReference type="GO" id="GO:0004528">
    <property type="term" value="F:phosphodiesterase I activity"/>
    <property type="evidence" value="ECO:0007669"/>
    <property type="project" value="UniProtKB-EC"/>
</dbReference>
<comment type="catalytic activity">
    <reaction evidence="1">
        <text>Hydrolytically removes 5'-nucleotides successively from the 3'-hydroxy termini of 3'-hydroxy-terminated oligonucleotides.</text>
        <dbReference type="EC" id="3.1.4.1"/>
    </reaction>
</comment>
<reference evidence="4" key="1">
    <citation type="submission" date="2019-08" db="EMBL/GenBank/DDBJ databases">
        <title>The genome of the North American firefly Photinus pyralis.</title>
        <authorList>
            <consortium name="Photinus pyralis genome working group"/>
            <person name="Fallon T.R."/>
            <person name="Sander Lower S.E."/>
            <person name="Weng J.-K."/>
        </authorList>
    </citation>
    <scope>NUCLEOTIDE SEQUENCE</scope>
    <source>
        <strain evidence="4">TRF0915ILg1</strain>
        <tissue evidence="4">Whole body</tissue>
    </source>
</reference>
<evidence type="ECO:0000256" key="2">
    <source>
        <dbReference type="SAM" id="MobiDB-lite"/>
    </source>
</evidence>
<protein>
    <recommendedName>
        <fullName evidence="1">Fanconi-associated nuclease</fullName>
        <ecNumber evidence="1">3.1.4.1</ecNumber>
    </recommendedName>
</protein>
<dbReference type="Pfam" id="PF21170">
    <property type="entry name" value="FAN1_TPR"/>
    <property type="match status" value="1"/>
</dbReference>
<dbReference type="InterPro" id="IPR049126">
    <property type="entry name" value="FAN1-like_TPR"/>
</dbReference>
<dbReference type="GO" id="GO:0036297">
    <property type="term" value="P:interstrand cross-link repair"/>
    <property type="evidence" value="ECO:0007669"/>
    <property type="project" value="InterPro"/>
</dbReference>
<sequence>MNIITQEARPSTSKDGEEADKPITSSGKLKILQDVILTTPKKKNPGFNRIKIKTSPQSAKPLLNTKVKDTTKSDKVKDDDEEETWSPIALRLYKKIETFVTSHNHLKTLLETWEIQLLKNFNSMESDKYRFFCLKLYLRIPKWYNIYKLSTALKMELSGLEVADMYEYLSANGFVQNDFSQEPCFELLNNMLAKDLKDICNSFKLKSSSKRKLDLIEKLLTNCNSQRTLTFTKSTEEILRERIKEKMGYCIKLHPDMYKLFYKLHLLYTFTTSDFNTTSDLYLFLSRAENKDIIIPKYKINVDVKVFSSISEFSKFMEAHKCKQLILDYCEKKNFNKMLEYCILAFTELKKLIESGDETLRSSYMMRFTAGHKYTRALSIGAKHLARHFPNNVEEWLTFLIEQDRYNVQMRGTWYDLLALVQYNYLKEIDMAASTIIEALQRDDLSQISYYELNNRAEIIKRNKTRRISELQSNDIARVQLRPIPECGSIEISARHIHEQVFFFKLLKEIK</sequence>
<feature type="compositionally biased region" description="Polar residues" evidence="2">
    <location>
        <begin position="1"/>
        <end position="11"/>
    </location>
</feature>
<name>A0A8K0DJQ0_IGNLU</name>
<dbReference type="InterPro" id="IPR033315">
    <property type="entry name" value="Fan1-like"/>
</dbReference>
<feature type="domain" description="Fanconi-associated nuclease 1-like TPR" evidence="3">
    <location>
        <begin position="348"/>
        <end position="444"/>
    </location>
</feature>
<keyword evidence="1" id="KW-0234">DNA repair</keyword>
<dbReference type="GO" id="GO:0046872">
    <property type="term" value="F:metal ion binding"/>
    <property type="evidence" value="ECO:0007669"/>
    <property type="project" value="UniProtKB-KW"/>
</dbReference>
<dbReference type="PANTHER" id="PTHR15749:SF4">
    <property type="entry name" value="FANCONI-ASSOCIATED NUCLEASE 1"/>
    <property type="match status" value="1"/>
</dbReference>
<keyword evidence="1" id="KW-0227">DNA damage</keyword>
<evidence type="ECO:0000313" key="4">
    <source>
        <dbReference type="EMBL" id="KAF2904581.1"/>
    </source>
</evidence>
<gene>
    <name evidence="4" type="ORF">ILUMI_01601</name>
</gene>
<proteinExistence type="inferred from homology"/>
<dbReference type="EC" id="3.1.4.1" evidence="1"/>
<comment type="caution">
    <text evidence="4">The sequence shown here is derived from an EMBL/GenBank/DDBJ whole genome shotgun (WGS) entry which is preliminary data.</text>
</comment>
<evidence type="ECO:0000259" key="3">
    <source>
        <dbReference type="Pfam" id="PF21170"/>
    </source>
</evidence>
<comment type="function">
    <text evidence="1">Nuclease required for the repair of DNA interstrand cross-links (ICL). Acts as a 5'-3' exonuclease that anchors at a cut end of DNA and cleaves DNA successively at every third nucleotide, allowing to excise an ICL from one strand through flanking incisions.</text>
</comment>
<feature type="compositionally biased region" description="Basic and acidic residues" evidence="2">
    <location>
        <begin position="12"/>
        <end position="21"/>
    </location>
</feature>
<dbReference type="EMBL" id="VTPC01000733">
    <property type="protein sequence ID" value="KAF2904581.1"/>
    <property type="molecule type" value="Genomic_DNA"/>
</dbReference>
<keyword evidence="1" id="KW-0464">Manganese</keyword>
<dbReference type="GO" id="GO:0017108">
    <property type="term" value="F:5'-flap endonuclease activity"/>
    <property type="evidence" value="ECO:0007669"/>
    <property type="project" value="TreeGrafter"/>
</dbReference>
<dbReference type="AlphaFoldDB" id="A0A8K0DJQ0"/>